<protein>
    <submittedName>
        <fullName evidence="2">Uncharacterized protein</fullName>
    </submittedName>
</protein>
<evidence type="ECO:0000313" key="2">
    <source>
        <dbReference type="EMBL" id="KAL3785004.1"/>
    </source>
</evidence>
<dbReference type="Proteomes" id="UP001530400">
    <property type="component" value="Unassembled WGS sequence"/>
</dbReference>
<feature type="compositionally biased region" description="Polar residues" evidence="1">
    <location>
        <begin position="330"/>
        <end position="343"/>
    </location>
</feature>
<feature type="compositionally biased region" description="Basic and acidic residues" evidence="1">
    <location>
        <begin position="688"/>
        <end position="699"/>
    </location>
</feature>
<accession>A0ABD3P9V1</accession>
<name>A0ABD3P9V1_9STRA</name>
<keyword evidence="3" id="KW-1185">Reference proteome</keyword>
<feature type="compositionally biased region" description="Polar residues" evidence="1">
    <location>
        <begin position="655"/>
        <end position="664"/>
    </location>
</feature>
<feature type="compositionally biased region" description="Low complexity" evidence="1">
    <location>
        <begin position="899"/>
        <end position="910"/>
    </location>
</feature>
<feature type="compositionally biased region" description="Polar residues" evidence="1">
    <location>
        <begin position="919"/>
        <end position="938"/>
    </location>
</feature>
<feature type="compositionally biased region" description="Low complexity" evidence="1">
    <location>
        <begin position="242"/>
        <end position="256"/>
    </location>
</feature>
<feature type="region of interest" description="Disordered" evidence="1">
    <location>
        <begin position="786"/>
        <end position="993"/>
    </location>
</feature>
<gene>
    <name evidence="2" type="ORF">ACHAWO_013702</name>
</gene>
<feature type="compositionally biased region" description="Low complexity" evidence="1">
    <location>
        <begin position="955"/>
        <end position="982"/>
    </location>
</feature>
<reference evidence="2 3" key="1">
    <citation type="submission" date="2024-10" db="EMBL/GenBank/DDBJ databases">
        <title>Updated reference genomes for cyclostephanoid diatoms.</title>
        <authorList>
            <person name="Roberts W.R."/>
            <person name="Alverson A.J."/>
        </authorList>
    </citation>
    <scope>NUCLEOTIDE SEQUENCE [LARGE SCALE GENOMIC DNA]</scope>
    <source>
        <strain evidence="2 3">AJA010-31</strain>
    </source>
</reference>
<dbReference type="AlphaFoldDB" id="A0ABD3P9V1"/>
<feature type="compositionally biased region" description="Basic residues" evidence="1">
    <location>
        <begin position="875"/>
        <end position="885"/>
    </location>
</feature>
<evidence type="ECO:0000313" key="3">
    <source>
        <dbReference type="Proteomes" id="UP001530400"/>
    </source>
</evidence>
<feature type="compositionally biased region" description="Basic and acidic residues" evidence="1">
    <location>
        <begin position="787"/>
        <end position="799"/>
    </location>
</feature>
<feature type="region of interest" description="Disordered" evidence="1">
    <location>
        <begin position="211"/>
        <end position="292"/>
    </location>
</feature>
<dbReference type="EMBL" id="JALLPJ020000707">
    <property type="protein sequence ID" value="KAL3785004.1"/>
    <property type="molecule type" value="Genomic_DNA"/>
</dbReference>
<comment type="caution">
    <text evidence="2">The sequence shown here is derived from an EMBL/GenBank/DDBJ whole genome shotgun (WGS) entry which is preliminary data.</text>
</comment>
<feature type="compositionally biased region" description="Basic residues" evidence="1">
    <location>
        <begin position="613"/>
        <end position="626"/>
    </location>
</feature>
<sequence>MMMEPINDSFFVSVTTSAASEPDTISPFPSVDDESLISSNSIETEPEESAIEEEDDDDDTSSSSSSDDDDDYDDDSTSSDESSAPPLPEDIGYVIDANGVSLLANLNRKLLEHRYGKDYKFDKVPITTKIDVDDAVDTMAKMEALLKTGQLSKEEFELMAVIPKSPSDVGNTTNANGNGAKDKKDMEKMMENLTKDDLQVLYKAIMGKEMPVESVDSREESESRRGAESRDDENPLNVPLPSILEESLSGSTTTSASEDRIKKKKTVKKSSGTVNKKSPVEEETVEVNKSKRGSFGFLKKMNIFKKKGKSKKKKNDVVASDDTSSKKEMTTVTTKNATISYRASSPFHAPSIKSFRSRVSEERDGPEEERNPPSPEESNELDKASTERSVTPIVAAIVDMNDESARGAACAEPREVVGDETPIDGVVDNKASSDIRNAPEPTAEAVDCNMCSIMAPGTKEDGIKEAAEEEPIVHETKETAGVEEKISEQANEEEGSVQPTTDCGNHTYLDLVSLVCNVNANGAEVEVLDGDDAIELEAVHIIPKAPISPTVSEYSHALADQGEKSFGRRFGKALRGKKSKSISSPSEELESEDIKLTPENPVIEIPLSEIKPRKSLVKKYHDKKPKFNGVNSPKAVETPLSESKPVDNRSEVTIEPSTKMSSGASVSFKKSTKSSKSKRSKKSVKKTTNPEKESPEKTSRSVTKSSGDDMHVVRQNNSIESEGKDFGSLRGYQDSEMESFEEAGALMFCGVGNSAPRNDWLTNVEKTFTQMFDYWDHTPAEAYENTKVYEENSRDDESVNSRFSKIHRSRSQSRGDKSVSSKGERSARSPSNRSVKSWGDKSTRSKSRTGKSIGDKSRSRSKGNSDKSVGDKSTKSARPRSKSVKSAKSAAKAGEKSSAKPTTAKPTNATPEKKEKKSGSQPTSGKSTTKAANSTSKKITAEKTVPVKKAVAKMTKPSVATKSTTTSPPTKADTKPKPSTAKKAAKKTAKENA</sequence>
<feature type="compositionally biased region" description="Basic residues" evidence="1">
    <location>
        <begin position="670"/>
        <end position="685"/>
    </location>
</feature>
<feature type="compositionally biased region" description="Basic and acidic residues" evidence="1">
    <location>
        <begin position="215"/>
        <end position="233"/>
    </location>
</feature>
<feature type="region of interest" description="Disordered" evidence="1">
    <location>
        <begin position="17"/>
        <end position="91"/>
    </location>
</feature>
<organism evidence="2 3">
    <name type="scientific">Cyclotella atomus</name>
    <dbReference type="NCBI Taxonomy" id="382360"/>
    <lineage>
        <taxon>Eukaryota</taxon>
        <taxon>Sar</taxon>
        <taxon>Stramenopiles</taxon>
        <taxon>Ochrophyta</taxon>
        <taxon>Bacillariophyta</taxon>
        <taxon>Coscinodiscophyceae</taxon>
        <taxon>Thalassiosirophycidae</taxon>
        <taxon>Stephanodiscales</taxon>
        <taxon>Stephanodiscaceae</taxon>
        <taxon>Cyclotella</taxon>
    </lineage>
</organism>
<feature type="region of interest" description="Disordered" evidence="1">
    <location>
        <begin position="306"/>
        <end position="393"/>
    </location>
</feature>
<feature type="compositionally biased region" description="Basic and acidic residues" evidence="1">
    <location>
        <begin position="853"/>
        <end position="874"/>
    </location>
</feature>
<evidence type="ECO:0000256" key="1">
    <source>
        <dbReference type="SAM" id="MobiDB-lite"/>
    </source>
</evidence>
<feature type="region of interest" description="Disordered" evidence="1">
    <location>
        <begin position="576"/>
        <end position="730"/>
    </location>
</feature>
<feature type="compositionally biased region" description="Basic and acidic residues" evidence="1">
    <location>
        <begin position="813"/>
        <end position="827"/>
    </location>
</feature>
<feature type="compositionally biased region" description="Acidic residues" evidence="1">
    <location>
        <begin position="44"/>
        <end position="78"/>
    </location>
</feature>
<proteinExistence type="predicted"/>
<feature type="compositionally biased region" description="Basic and acidic residues" evidence="1">
    <location>
        <begin position="358"/>
        <end position="371"/>
    </location>
</feature>